<evidence type="ECO:0000313" key="2">
    <source>
        <dbReference type="Proteomes" id="UP000504636"/>
    </source>
</evidence>
<keyword evidence="2" id="KW-1185">Reference proteome</keyword>
<reference evidence="1 3" key="1">
    <citation type="journal article" date="2020" name="Stud. Mycol.">
        <title>101 Dothideomycetes genomes: a test case for predicting lifestyles and emergence of pathogens.</title>
        <authorList>
            <person name="Haridas S."/>
            <person name="Albert R."/>
            <person name="Binder M."/>
            <person name="Bloem J."/>
            <person name="Labutti K."/>
            <person name="Salamov A."/>
            <person name="Andreopoulos B."/>
            <person name="Baker S."/>
            <person name="Barry K."/>
            <person name="Bills G."/>
            <person name="Bluhm B."/>
            <person name="Cannon C."/>
            <person name="Castanera R."/>
            <person name="Culley D."/>
            <person name="Daum C."/>
            <person name="Ezra D."/>
            <person name="Gonzalez J."/>
            <person name="Henrissat B."/>
            <person name="Kuo A."/>
            <person name="Liang C."/>
            <person name="Lipzen A."/>
            <person name="Lutzoni F."/>
            <person name="Magnuson J."/>
            <person name="Mondo S."/>
            <person name="Nolan M."/>
            <person name="Ohm R."/>
            <person name="Pangilinan J."/>
            <person name="Park H.-J."/>
            <person name="Ramirez L."/>
            <person name="Alfaro M."/>
            <person name="Sun H."/>
            <person name="Tritt A."/>
            <person name="Yoshinaga Y."/>
            <person name="Zwiers L.-H."/>
            <person name="Turgeon B."/>
            <person name="Goodwin S."/>
            <person name="Spatafora J."/>
            <person name="Crous P."/>
            <person name="Grigoriev I."/>
        </authorList>
    </citation>
    <scope>NUCLEOTIDE SEQUENCE</scope>
    <source>
        <strain evidence="1 3">CBS 304.34</strain>
    </source>
</reference>
<dbReference type="Proteomes" id="UP000504636">
    <property type="component" value="Unplaced"/>
</dbReference>
<reference evidence="3" key="3">
    <citation type="submission" date="2025-04" db="UniProtKB">
        <authorList>
            <consortium name="RefSeq"/>
        </authorList>
    </citation>
    <scope>IDENTIFICATION</scope>
    <source>
        <strain evidence="3">CBS 304.34</strain>
    </source>
</reference>
<dbReference type="RefSeq" id="XP_033579831.1">
    <property type="nucleotide sequence ID" value="XM_033721846.1"/>
</dbReference>
<sequence>MGRRSVYSVFDFLYKMESNRGHKPHNCMSRLQAAAHNFQQKAKDGAQKAKRKIKVAVHKSADALIPDFLACLNGAGKLRSSSPPGQIPQTASSFTSSKTDLVLCHAHKQDHLLLSPTAKKRPPPSLGKGNHEFFESRYWGRTREIPSKAIRRLASEVIDPEGQLGGIGVWVLSKKQGS</sequence>
<evidence type="ECO:0000313" key="3">
    <source>
        <dbReference type="RefSeq" id="XP_033579831.1"/>
    </source>
</evidence>
<protein>
    <submittedName>
        <fullName evidence="1 3">Uncharacterized protein</fullName>
    </submittedName>
</protein>
<dbReference type="OrthoDB" id="10003767at2759"/>
<reference evidence="3" key="2">
    <citation type="submission" date="2020-04" db="EMBL/GenBank/DDBJ databases">
        <authorList>
            <consortium name="NCBI Genome Project"/>
        </authorList>
    </citation>
    <scope>NUCLEOTIDE SEQUENCE</scope>
    <source>
        <strain evidence="3">CBS 304.34</strain>
    </source>
</reference>
<gene>
    <name evidence="1 3" type="ORF">BDZ99DRAFT_473628</name>
</gene>
<dbReference type="GeneID" id="54462739"/>
<proteinExistence type="predicted"/>
<accession>A0A6A6YY45</accession>
<organism evidence="1">
    <name type="scientific">Mytilinidion resinicola</name>
    <dbReference type="NCBI Taxonomy" id="574789"/>
    <lineage>
        <taxon>Eukaryota</taxon>
        <taxon>Fungi</taxon>
        <taxon>Dikarya</taxon>
        <taxon>Ascomycota</taxon>
        <taxon>Pezizomycotina</taxon>
        <taxon>Dothideomycetes</taxon>
        <taxon>Pleosporomycetidae</taxon>
        <taxon>Mytilinidiales</taxon>
        <taxon>Mytilinidiaceae</taxon>
        <taxon>Mytilinidion</taxon>
    </lineage>
</organism>
<dbReference type="EMBL" id="MU003696">
    <property type="protein sequence ID" value="KAF2812867.1"/>
    <property type="molecule type" value="Genomic_DNA"/>
</dbReference>
<dbReference type="AlphaFoldDB" id="A0A6A6YY45"/>
<name>A0A6A6YY45_9PEZI</name>
<evidence type="ECO:0000313" key="1">
    <source>
        <dbReference type="EMBL" id="KAF2812867.1"/>
    </source>
</evidence>